<feature type="domain" description="Amino acid transporter transmembrane" evidence="7">
    <location>
        <begin position="51"/>
        <end position="104"/>
    </location>
</feature>
<evidence type="ECO:0000256" key="3">
    <source>
        <dbReference type="ARBA" id="ARBA00022692"/>
    </source>
</evidence>
<feature type="transmembrane region" description="Helical" evidence="6">
    <location>
        <begin position="120"/>
        <end position="140"/>
    </location>
</feature>
<feature type="transmembrane region" description="Helical" evidence="6">
    <location>
        <begin position="86"/>
        <end position="108"/>
    </location>
</feature>
<keyword evidence="9" id="KW-1185">Reference proteome</keyword>
<dbReference type="InterPro" id="IPR013057">
    <property type="entry name" value="AA_transpt_TM"/>
</dbReference>
<feature type="domain" description="Amino acid transporter transmembrane" evidence="7">
    <location>
        <begin position="123"/>
        <end position="428"/>
    </location>
</feature>
<protein>
    <submittedName>
        <fullName evidence="8">Transmembrane amino acid transporter protein-domain-containing protein</fullName>
    </submittedName>
</protein>
<sequence>MEKQAKLADDPEAPLPIRHIPSQMGEILEDHHATANSVFGEVAEDGPNYHNVGWLGTVALMMKTQIGLGVLSIPSVFHTLGLVPGVTLLCVVSGIAMWTSYIVGVFKLKHPQVYGIDDAYWIFVAGSGILGISISLNAVSGHGTCTAAFVAISAVISFAFASIRTLGKITWVAWLGLVCIIVAVFTVVVSVGIQDRPASAPQDEPWKADYKIISSPSFAEAIAAVSSLIFACSATPAYFSIVAEMRDPRLFTRSLLVSQIAANALYLVVGIVTYYYCGSYVASPALGSAGPLIKRISYGIALPGLVASTTIFLHLPSKYIFVRILRRSEHLTSNTFIHWCTWLSCTFGATLVSYIIASGIPVFNNLVSLIGALLGAFLAYQPTGCMWLYDNWKFRTDRTLTWTLMACWSVFIIVIGTFMTVAGTYGAIVGIIESLQASGGSKPWTCVDNSI</sequence>
<evidence type="ECO:0000256" key="2">
    <source>
        <dbReference type="ARBA" id="ARBA00008066"/>
    </source>
</evidence>
<proteinExistence type="inferred from homology"/>
<comment type="caution">
    <text evidence="8">The sequence shown here is derived from an EMBL/GenBank/DDBJ whole genome shotgun (WGS) entry which is preliminary data.</text>
</comment>
<evidence type="ECO:0000256" key="6">
    <source>
        <dbReference type="SAM" id="Phobius"/>
    </source>
</evidence>
<evidence type="ECO:0000256" key="4">
    <source>
        <dbReference type="ARBA" id="ARBA00022989"/>
    </source>
</evidence>
<dbReference type="EMBL" id="JBFXLS010000029">
    <property type="protein sequence ID" value="KAL2826631.1"/>
    <property type="molecule type" value="Genomic_DNA"/>
</dbReference>
<keyword evidence="4 6" id="KW-1133">Transmembrane helix</keyword>
<comment type="similarity">
    <text evidence="2">Belongs to the amino acid/polyamine transporter 2 family.</text>
</comment>
<keyword evidence="3 6" id="KW-0812">Transmembrane</keyword>
<evidence type="ECO:0000313" key="8">
    <source>
        <dbReference type="EMBL" id="KAL2826631.1"/>
    </source>
</evidence>
<feature type="transmembrane region" description="Helical" evidence="6">
    <location>
        <begin position="401"/>
        <end position="432"/>
    </location>
</feature>
<comment type="subcellular location">
    <subcellularLocation>
        <location evidence="1">Membrane</location>
        <topology evidence="1">Multi-pass membrane protein</topology>
    </subcellularLocation>
</comment>
<evidence type="ECO:0000256" key="5">
    <source>
        <dbReference type="ARBA" id="ARBA00023136"/>
    </source>
</evidence>
<keyword evidence="5 6" id="KW-0472">Membrane</keyword>
<feature type="transmembrane region" description="Helical" evidence="6">
    <location>
        <begin position="221"/>
        <end position="243"/>
    </location>
</feature>
<organism evidence="8 9">
    <name type="scientific">Aspergillus cavernicola</name>
    <dbReference type="NCBI Taxonomy" id="176166"/>
    <lineage>
        <taxon>Eukaryota</taxon>
        <taxon>Fungi</taxon>
        <taxon>Dikarya</taxon>
        <taxon>Ascomycota</taxon>
        <taxon>Pezizomycotina</taxon>
        <taxon>Eurotiomycetes</taxon>
        <taxon>Eurotiomycetidae</taxon>
        <taxon>Eurotiales</taxon>
        <taxon>Aspergillaceae</taxon>
        <taxon>Aspergillus</taxon>
        <taxon>Aspergillus subgen. Nidulantes</taxon>
    </lineage>
</organism>
<dbReference type="Pfam" id="PF01490">
    <property type="entry name" value="Aa_trans"/>
    <property type="match status" value="2"/>
</dbReference>
<accession>A0ABR4IFX2</accession>
<evidence type="ECO:0000313" key="9">
    <source>
        <dbReference type="Proteomes" id="UP001610335"/>
    </source>
</evidence>
<evidence type="ECO:0000259" key="7">
    <source>
        <dbReference type="Pfam" id="PF01490"/>
    </source>
</evidence>
<dbReference type="PANTHER" id="PTHR22950:SF683">
    <property type="entry name" value="AMINO ACID TRANSPORTER (EUROFUNG)"/>
    <property type="match status" value="1"/>
</dbReference>
<feature type="transmembrane region" description="Helical" evidence="6">
    <location>
        <begin position="146"/>
        <end position="164"/>
    </location>
</feature>
<feature type="transmembrane region" description="Helical" evidence="6">
    <location>
        <begin position="255"/>
        <end position="276"/>
    </location>
</feature>
<name>A0ABR4IFX2_9EURO</name>
<evidence type="ECO:0000256" key="1">
    <source>
        <dbReference type="ARBA" id="ARBA00004141"/>
    </source>
</evidence>
<feature type="transmembrane region" description="Helical" evidence="6">
    <location>
        <begin position="336"/>
        <end position="356"/>
    </location>
</feature>
<dbReference type="PANTHER" id="PTHR22950">
    <property type="entry name" value="AMINO ACID TRANSPORTER"/>
    <property type="match status" value="1"/>
</dbReference>
<gene>
    <name evidence="8" type="ORF">BDW59DRAFT_171730</name>
</gene>
<feature type="transmembrane region" description="Helical" evidence="6">
    <location>
        <begin position="296"/>
        <end position="315"/>
    </location>
</feature>
<reference evidence="8 9" key="1">
    <citation type="submission" date="2024-07" db="EMBL/GenBank/DDBJ databases">
        <title>Section-level genome sequencing and comparative genomics of Aspergillus sections Usti and Cavernicolus.</title>
        <authorList>
            <consortium name="Lawrence Berkeley National Laboratory"/>
            <person name="Nybo J.L."/>
            <person name="Vesth T.C."/>
            <person name="Theobald S."/>
            <person name="Frisvad J.C."/>
            <person name="Larsen T.O."/>
            <person name="Kjaerboelling I."/>
            <person name="Rothschild-Mancinelli K."/>
            <person name="Lyhne E.K."/>
            <person name="Kogle M.E."/>
            <person name="Barry K."/>
            <person name="Clum A."/>
            <person name="Na H."/>
            <person name="Ledsgaard L."/>
            <person name="Lin J."/>
            <person name="Lipzen A."/>
            <person name="Kuo A."/>
            <person name="Riley R."/>
            <person name="Mondo S."/>
            <person name="LaButti K."/>
            <person name="Haridas S."/>
            <person name="Pangalinan J."/>
            <person name="Salamov A.A."/>
            <person name="Simmons B.A."/>
            <person name="Magnuson J.K."/>
            <person name="Chen J."/>
            <person name="Drula E."/>
            <person name="Henrissat B."/>
            <person name="Wiebenga A."/>
            <person name="Lubbers R.J."/>
            <person name="Gomes A.C."/>
            <person name="Makela M.R."/>
            <person name="Stajich J."/>
            <person name="Grigoriev I.V."/>
            <person name="Mortensen U.H."/>
            <person name="De vries R.P."/>
            <person name="Baker S.E."/>
            <person name="Andersen M.R."/>
        </authorList>
    </citation>
    <scope>NUCLEOTIDE SEQUENCE [LARGE SCALE GENOMIC DNA]</scope>
    <source>
        <strain evidence="8 9">CBS 600.67</strain>
    </source>
</reference>
<feature type="transmembrane region" description="Helical" evidence="6">
    <location>
        <begin position="362"/>
        <end position="380"/>
    </location>
</feature>
<dbReference type="Proteomes" id="UP001610335">
    <property type="component" value="Unassembled WGS sequence"/>
</dbReference>
<feature type="transmembrane region" description="Helical" evidence="6">
    <location>
        <begin position="171"/>
        <end position="193"/>
    </location>
</feature>